<accession>A0A0A1XMF5</accession>
<dbReference type="InterPro" id="IPR008496">
    <property type="entry name" value="TMEM222/RTE1"/>
</dbReference>
<dbReference type="Pfam" id="PF05608">
    <property type="entry name" value="RTE1"/>
    <property type="match status" value="1"/>
</dbReference>
<keyword evidence="2" id="KW-0472">Membrane</keyword>
<dbReference type="AlphaFoldDB" id="A0A0A1XMF5"/>
<dbReference type="OrthoDB" id="267284at2759"/>
<dbReference type="PANTHER" id="PTHR20921:SF0">
    <property type="entry name" value="TRANSMEMBRANE PROTEIN 222"/>
    <property type="match status" value="1"/>
</dbReference>
<feature type="transmembrane region" description="Helical" evidence="2">
    <location>
        <begin position="155"/>
        <end position="173"/>
    </location>
</feature>
<evidence type="ECO:0000256" key="2">
    <source>
        <dbReference type="SAM" id="Phobius"/>
    </source>
</evidence>
<evidence type="ECO:0000256" key="1">
    <source>
        <dbReference type="SAM" id="MobiDB-lite"/>
    </source>
</evidence>
<reference evidence="3" key="1">
    <citation type="submission" date="2014-11" db="EMBL/GenBank/DDBJ databases">
        <authorList>
            <person name="Geib S."/>
        </authorList>
    </citation>
    <scope>NUCLEOTIDE SEQUENCE</scope>
</reference>
<keyword evidence="2 3" id="KW-0812">Transmembrane</keyword>
<proteinExistence type="predicted"/>
<keyword evidence="2" id="KW-1133">Transmembrane helix</keyword>
<dbReference type="EMBL" id="GBXI01002150">
    <property type="protein sequence ID" value="JAD12142.1"/>
    <property type="molecule type" value="Transcribed_RNA"/>
</dbReference>
<feature type="region of interest" description="Disordered" evidence="1">
    <location>
        <begin position="1"/>
        <end position="20"/>
    </location>
</feature>
<dbReference type="PANTHER" id="PTHR20921">
    <property type="entry name" value="TRANSMEMBRANE PROTEIN 222"/>
    <property type="match status" value="1"/>
</dbReference>
<protein>
    <submittedName>
        <fullName evidence="3">Transmembrane protein 222</fullName>
    </submittedName>
</protein>
<name>A0A0A1XMF5_ZEUCU</name>
<organism evidence="3">
    <name type="scientific">Zeugodacus cucurbitae</name>
    <name type="common">Melon fruit fly</name>
    <name type="synonym">Bactrocera cucurbitae</name>
    <dbReference type="NCBI Taxonomy" id="28588"/>
    <lineage>
        <taxon>Eukaryota</taxon>
        <taxon>Metazoa</taxon>
        <taxon>Ecdysozoa</taxon>
        <taxon>Arthropoda</taxon>
        <taxon>Hexapoda</taxon>
        <taxon>Insecta</taxon>
        <taxon>Pterygota</taxon>
        <taxon>Neoptera</taxon>
        <taxon>Endopterygota</taxon>
        <taxon>Diptera</taxon>
        <taxon>Brachycera</taxon>
        <taxon>Muscomorpha</taxon>
        <taxon>Tephritoidea</taxon>
        <taxon>Tephritidae</taxon>
        <taxon>Zeugodacus</taxon>
        <taxon>Zeugodacus</taxon>
    </lineage>
</organism>
<evidence type="ECO:0000313" key="3">
    <source>
        <dbReference type="EMBL" id="JAD12142.1"/>
    </source>
</evidence>
<gene>
    <name evidence="3" type="primary">TMEM222</name>
    <name evidence="3" type="ORF">g.4578</name>
</gene>
<sequence length="197" mass="22014">MTSTNTENGEPSQPSATTGETVNVAMDDQSDRLVLPPINFENDRFPYCIVWTPIPVLTWLLPMIGHMGICTSTGVIRDFAGPYYVSEDSMGFGRPTRYLRLNPKNVAGGPVEWDEAVAKASVLYGTRMHNLFCDNCHSHVATALCGMRYNRRNSWNMVVLALWIFVCGRYVGFGGFVKTWLPFVIVVSLCTFLAVYL</sequence>
<feature type="transmembrane region" description="Helical" evidence="2">
    <location>
        <begin position="179"/>
        <end position="196"/>
    </location>
</feature>
<reference evidence="3" key="2">
    <citation type="journal article" date="2015" name="Gigascience">
        <title>Reconstructing a comprehensive transcriptome assembly of a white-pupal translocated strain of the pest fruit fly Bactrocera cucurbitae.</title>
        <authorList>
            <person name="Sim S.B."/>
            <person name="Calla B."/>
            <person name="Hall B."/>
            <person name="DeRego T."/>
            <person name="Geib S.M."/>
        </authorList>
    </citation>
    <scope>NUCLEOTIDE SEQUENCE</scope>
</reference>